<keyword evidence="2" id="KW-1185">Reference proteome</keyword>
<dbReference type="EMBL" id="BHZE01000001">
    <property type="protein sequence ID" value="GCD76625.1"/>
    <property type="molecule type" value="Genomic_DNA"/>
</dbReference>
<accession>A0A401XHZ4</accession>
<evidence type="ECO:0000313" key="1">
    <source>
        <dbReference type="EMBL" id="GCD76625.1"/>
    </source>
</evidence>
<name>A0A401XHZ4_9FLAO</name>
<organism evidence="1 2">
    <name type="scientific">Thermaurantimonas aggregans</name>
    <dbReference type="NCBI Taxonomy" id="2173829"/>
    <lineage>
        <taxon>Bacteria</taxon>
        <taxon>Pseudomonadati</taxon>
        <taxon>Bacteroidota</taxon>
        <taxon>Flavobacteriia</taxon>
        <taxon>Flavobacteriales</taxon>
        <taxon>Schleiferiaceae</taxon>
        <taxon>Thermaurantimonas</taxon>
    </lineage>
</organism>
<comment type="caution">
    <text evidence="1">The sequence shown here is derived from an EMBL/GenBank/DDBJ whole genome shotgun (WGS) entry which is preliminary data.</text>
</comment>
<dbReference type="Proteomes" id="UP000286715">
    <property type="component" value="Unassembled WGS sequence"/>
</dbReference>
<protein>
    <submittedName>
        <fullName evidence="1">Uncharacterized protein</fullName>
    </submittedName>
</protein>
<sequence>MISLSFFFVIQLLSAGQIRIIRQGSANGIHYDRVDSYKSGWWIFGERQLVYKDPGNIKCKWGLSSDPRLNNGVYAEEIEGFLIFMLSSVVMSGTHTANRFGYVYPYVFTSSIVEENVYRLNLKTGKLECIYEEKNILSDALKSKYFRISTSVEIPKNLVLSMNDQNIPYRIHNLYDLDSMAVIYNRIEHNNKKNHLFILENDGENWGKRKIIL</sequence>
<dbReference type="RefSeq" id="WP_124396703.1">
    <property type="nucleotide sequence ID" value="NZ_BHZE01000001.1"/>
</dbReference>
<reference evidence="1 2" key="1">
    <citation type="submission" date="2018-11" db="EMBL/GenBank/DDBJ databases">
        <title>Schleiferia aggregans sp. nov., a moderately thermophilic heterotrophic bacterium isolated from microbial mats at a terrestrial hot spring.</title>
        <authorList>
            <person name="Iino T."/>
            <person name="Ohkuma M."/>
            <person name="Haruta S."/>
        </authorList>
    </citation>
    <scope>NUCLEOTIDE SEQUENCE [LARGE SCALE GENOMIC DNA]</scope>
    <source>
        <strain evidence="1 2">LA</strain>
    </source>
</reference>
<dbReference type="OrthoDB" id="8686772at2"/>
<proteinExistence type="predicted"/>
<gene>
    <name evidence="1" type="ORF">JCM31826_01070</name>
</gene>
<dbReference type="AlphaFoldDB" id="A0A401XHZ4"/>
<evidence type="ECO:0000313" key="2">
    <source>
        <dbReference type="Proteomes" id="UP000286715"/>
    </source>
</evidence>